<gene>
    <name evidence="2" type="ORF">FH607_009470</name>
</gene>
<keyword evidence="3" id="KW-1185">Reference proteome</keyword>
<dbReference type="PANTHER" id="PTHR35908">
    <property type="entry name" value="HYPOTHETICAL FUSION PROTEIN"/>
    <property type="match status" value="1"/>
</dbReference>
<evidence type="ECO:0000313" key="2">
    <source>
        <dbReference type="EMBL" id="KAB8167117.1"/>
    </source>
</evidence>
<evidence type="ECO:0000313" key="3">
    <source>
        <dbReference type="Proteomes" id="UP000314251"/>
    </source>
</evidence>
<dbReference type="OrthoDB" id="5524593at2"/>
<dbReference type="Proteomes" id="UP000314251">
    <property type="component" value="Unassembled WGS sequence"/>
</dbReference>
<dbReference type="AlphaFoldDB" id="A0A5N6AE63"/>
<dbReference type="EMBL" id="VDLY02000005">
    <property type="protein sequence ID" value="KAB8167117.1"/>
    <property type="molecule type" value="Genomic_DNA"/>
</dbReference>
<proteinExistence type="predicted"/>
<feature type="domain" description="Glyoxalase-like" evidence="1">
    <location>
        <begin position="7"/>
        <end position="149"/>
    </location>
</feature>
<dbReference type="InterPro" id="IPR041581">
    <property type="entry name" value="Glyoxalase_6"/>
</dbReference>
<dbReference type="RefSeq" id="WP_139667188.1">
    <property type="nucleotide sequence ID" value="NZ_VDLY02000005.1"/>
</dbReference>
<name>A0A5N6AE63_9ACTN</name>
<comment type="caution">
    <text evidence="2">The sequence shown here is derived from an EMBL/GenBank/DDBJ whole genome shotgun (WGS) entry which is preliminary data.</text>
</comment>
<sequence length="150" mass="17061">MAHGWKVVIDSENAQEQAEFWAAALEYRVEDQSPLVARLRAAGQLPDEAIVEHRGRLAFRGFAAVRHPDDPYDEESDVGLGRRLLFQEVPERKTVKNRLHLDIHSGPGERARTVEQLEARGARRVREEDQGPAGHWWVMLDPEGNEFCVS</sequence>
<protein>
    <submittedName>
        <fullName evidence="2">Glyoxalase/bleomycin resistance/dioxygenase family protein</fullName>
    </submittedName>
</protein>
<dbReference type="Gene3D" id="3.10.180.10">
    <property type="entry name" value="2,3-Dihydroxybiphenyl 1,2-Dioxygenase, domain 1"/>
    <property type="match status" value="1"/>
</dbReference>
<evidence type="ECO:0000259" key="1">
    <source>
        <dbReference type="Pfam" id="PF18029"/>
    </source>
</evidence>
<reference evidence="2" key="1">
    <citation type="submission" date="2019-10" db="EMBL/GenBank/DDBJ databases">
        <title>Nonomuraea sp. nov., isolated from Phyllanthus amarus.</title>
        <authorList>
            <person name="Klykleung N."/>
            <person name="Tanasupawat S."/>
        </authorList>
    </citation>
    <scope>NUCLEOTIDE SEQUENCE [LARGE SCALE GENOMIC DNA]</scope>
    <source>
        <strain evidence="2">3MP-10</strain>
    </source>
</reference>
<dbReference type="SUPFAM" id="SSF54593">
    <property type="entry name" value="Glyoxalase/Bleomycin resistance protein/Dihydroxybiphenyl dioxygenase"/>
    <property type="match status" value="1"/>
</dbReference>
<dbReference type="InterPro" id="IPR029068">
    <property type="entry name" value="Glyas_Bleomycin-R_OHBP_Dase"/>
</dbReference>
<dbReference type="Pfam" id="PF18029">
    <property type="entry name" value="Glyoxalase_6"/>
    <property type="match status" value="1"/>
</dbReference>
<accession>A0A5N6AE63</accession>
<organism evidence="2 3">
    <name type="scientific">Streptomyces mimosae</name>
    <dbReference type="NCBI Taxonomy" id="2586635"/>
    <lineage>
        <taxon>Bacteria</taxon>
        <taxon>Bacillati</taxon>
        <taxon>Actinomycetota</taxon>
        <taxon>Actinomycetes</taxon>
        <taxon>Kitasatosporales</taxon>
        <taxon>Streptomycetaceae</taxon>
        <taxon>Streptomyces</taxon>
    </lineage>
</organism>
<dbReference type="GO" id="GO:0051213">
    <property type="term" value="F:dioxygenase activity"/>
    <property type="evidence" value="ECO:0007669"/>
    <property type="project" value="UniProtKB-KW"/>
</dbReference>
<dbReference type="PANTHER" id="PTHR35908:SF1">
    <property type="entry name" value="CONSERVED PROTEIN"/>
    <property type="match status" value="1"/>
</dbReference>